<accession>A0A1X0D2R0</accession>
<evidence type="ECO:0000256" key="3">
    <source>
        <dbReference type="SAM" id="MobiDB-lite"/>
    </source>
</evidence>
<dbReference type="PROSITE" id="PS51257">
    <property type="entry name" value="PROKAR_LIPOPROTEIN"/>
    <property type="match status" value="1"/>
</dbReference>
<protein>
    <recommendedName>
        <fullName evidence="5">Low molecular weight antigen MTB12-like C-terminal domain-containing protein</fullName>
    </recommendedName>
</protein>
<dbReference type="Pfam" id="PF26580">
    <property type="entry name" value="Mtb12_C"/>
    <property type="match status" value="1"/>
</dbReference>
<name>A0A1X0D2R0_9MYCO</name>
<evidence type="ECO:0000313" key="6">
    <source>
        <dbReference type="EMBL" id="ORA66706.1"/>
    </source>
</evidence>
<dbReference type="EMBL" id="MVHP01000008">
    <property type="protein sequence ID" value="ORA66706.1"/>
    <property type="molecule type" value="Genomic_DNA"/>
</dbReference>
<feature type="domain" description="Low molecular weight antigen MTB12-like C-terminal" evidence="5">
    <location>
        <begin position="58"/>
        <end position="175"/>
    </location>
</feature>
<proteinExistence type="inferred from homology"/>
<sequence length="181" mass="18897">MRRTTHFLVLGAVAIAAALGLGACSADESPPPAVSETLPPITKPPTVPPAEPAPAAAPLPPDTALTDVIYRLADPAVPGTEKLNLVQHATPDDAAALDKFARALADGGFVPLTVEAHDMHWSQGEPGGIVARIVIKPADAQAGEFAFPMEFSPAQDSWQLTRQTADVLLYADKEPSPTPTR</sequence>
<keyword evidence="1 4" id="KW-0732">Signal</keyword>
<feature type="chain" id="PRO_5012823312" description="Low molecular weight antigen MTB12-like C-terminal domain-containing protein" evidence="4">
    <location>
        <begin position="27"/>
        <end position="181"/>
    </location>
</feature>
<dbReference type="RefSeq" id="WP_083042840.1">
    <property type="nucleotide sequence ID" value="NZ_MVHP01000008.1"/>
</dbReference>
<evidence type="ECO:0000313" key="7">
    <source>
        <dbReference type="Proteomes" id="UP000192772"/>
    </source>
</evidence>
<dbReference type="AlphaFoldDB" id="A0A1X0D2R0"/>
<dbReference type="STRING" id="81858.BST23_09415"/>
<feature type="region of interest" description="Disordered" evidence="3">
    <location>
        <begin position="26"/>
        <end position="59"/>
    </location>
</feature>
<comment type="caution">
    <text evidence="6">The sequence shown here is derived from an EMBL/GenBank/DDBJ whole genome shotgun (WGS) entry which is preliminary data.</text>
</comment>
<organism evidence="6 7">
    <name type="scientific">Mycolicibacterium elephantis</name>
    <dbReference type="NCBI Taxonomy" id="81858"/>
    <lineage>
        <taxon>Bacteria</taxon>
        <taxon>Bacillati</taxon>
        <taxon>Actinomycetota</taxon>
        <taxon>Actinomycetes</taxon>
        <taxon>Mycobacteriales</taxon>
        <taxon>Mycobacteriaceae</taxon>
        <taxon>Mycolicibacterium</taxon>
    </lineage>
</organism>
<gene>
    <name evidence="6" type="ORF">BST23_09415</name>
</gene>
<dbReference type="InterPro" id="IPR058644">
    <property type="entry name" value="Mtb12-like_C"/>
</dbReference>
<feature type="signal peptide" evidence="4">
    <location>
        <begin position="1"/>
        <end position="26"/>
    </location>
</feature>
<feature type="compositionally biased region" description="Pro residues" evidence="3">
    <location>
        <begin position="41"/>
        <end position="59"/>
    </location>
</feature>
<evidence type="ECO:0000259" key="5">
    <source>
        <dbReference type="Pfam" id="PF26580"/>
    </source>
</evidence>
<comment type="similarity">
    <text evidence="2">Belongs to the MTB12 family.</text>
</comment>
<evidence type="ECO:0000256" key="2">
    <source>
        <dbReference type="ARBA" id="ARBA00093774"/>
    </source>
</evidence>
<evidence type="ECO:0000256" key="4">
    <source>
        <dbReference type="SAM" id="SignalP"/>
    </source>
</evidence>
<evidence type="ECO:0000256" key="1">
    <source>
        <dbReference type="ARBA" id="ARBA00022729"/>
    </source>
</evidence>
<reference evidence="6 7" key="1">
    <citation type="submission" date="2017-02" db="EMBL/GenBank/DDBJ databases">
        <title>The new phylogeny of genus Mycobacterium.</title>
        <authorList>
            <person name="Tortoli E."/>
            <person name="Trovato A."/>
            <person name="Cirillo D.M."/>
        </authorList>
    </citation>
    <scope>NUCLEOTIDE SEQUENCE [LARGE SCALE GENOMIC DNA]</scope>
    <source>
        <strain evidence="6 7">FI-09383</strain>
    </source>
</reference>
<dbReference type="Proteomes" id="UP000192772">
    <property type="component" value="Unassembled WGS sequence"/>
</dbReference>